<dbReference type="Pfam" id="PF16420">
    <property type="entry name" value="ATG7_N"/>
    <property type="match status" value="3"/>
</dbReference>
<dbReference type="PANTHER" id="PTHR10953:SF3">
    <property type="entry name" value="UBIQUITIN-LIKE MODIFIER-ACTIVATING ENZYME ATG7"/>
    <property type="match status" value="1"/>
</dbReference>
<feature type="domain" description="THIF-type NAD/FAD binding fold" evidence="1">
    <location>
        <begin position="91"/>
        <end position="261"/>
    </location>
</feature>
<dbReference type="GO" id="GO:0032446">
    <property type="term" value="P:protein modification by small protein conjugation"/>
    <property type="evidence" value="ECO:0007669"/>
    <property type="project" value="TreeGrafter"/>
</dbReference>
<dbReference type="GO" id="GO:0019779">
    <property type="term" value="F:Atg8 activating enzyme activity"/>
    <property type="evidence" value="ECO:0007669"/>
    <property type="project" value="TreeGrafter"/>
</dbReference>
<dbReference type="Proteomes" id="UP000728032">
    <property type="component" value="Unassembled WGS sequence"/>
</dbReference>
<protein>
    <recommendedName>
        <fullName evidence="5">Ubiquitin-like modifier-activating enzyme ATG7</fullName>
    </recommendedName>
</protein>
<dbReference type="GO" id="GO:0006995">
    <property type="term" value="P:cellular response to nitrogen starvation"/>
    <property type="evidence" value="ECO:0007669"/>
    <property type="project" value="TreeGrafter"/>
</dbReference>
<dbReference type="AlphaFoldDB" id="A0A7R9M3X7"/>
<dbReference type="GO" id="GO:0000407">
    <property type="term" value="C:phagophore assembly site"/>
    <property type="evidence" value="ECO:0007669"/>
    <property type="project" value="TreeGrafter"/>
</dbReference>
<dbReference type="InterPro" id="IPR032197">
    <property type="entry name" value="Atg7_N"/>
</dbReference>
<dbReference type="Gene3D" id="3.40.140.70">
    <property type="entry name" value="Ubiquitin-like modifier-activating enzyme ATG7 N-terminal domain"/>
    <property type="match status" value="1"/>
</dbReference>
<feature type="domain" description="THIF-type NAD/FAD binding fold" evidence="1">
    <location>
        <begin position="603"/>
        <end position="661"/>
    </location>
</feature>
<dbReference type="GO" id="GO:0019778">
    <property type="term" value="F:Atg12 activating enzyme activity"/>
    <property type="evidence" value="ECO:0007669"/>
    <property type="project" value="TreeGrafter"/>
</dbReference>
<dbReference type="InterPro" id="IPR045886">
    <property type="entry name" value="ThiF/MoeB/HesA"/>
</dbReference>
<evidence type="ECO:0000259" key="2">
    <source>
        <dbReference type="Pfam" id="PF16420"/>
    </source>
</evidence>
<dbReference type="GO" id="GO:0000045">
    <property type="term" value="P:autophagosome assembly"/>
    <property type="evidence" value="ECO:0007669"/>
    <property type="project" value="TreeGrafter"/>
</dbReference>
<dbReference type="Gene3D" id="3.40.50.720">
    <property type="entry name" value="NAD(P)-binding Rossmann-like Domain"/>
    <property type="match status" value="2"/>
</dbReference>
<evidence type="ECO:0000313" key="3">
    <source>
        <dbReference type="EMBL" id="CAD7653126.1"/>
    </source>
</evidence>
<keyword evidence="4" id="KW-1185">Reference proteome</keyword>
<dbReference type="SUPFAM" id="SSF69572">
    <property type="entry name" value="Activating enzymes of the ubiquitin-like proteins"/>
    <property type="match status" value="2"/>
</dbReference>
<dbReference type="EMBL" id="OC921119">
    <property type="protein sequence ID" value="CAD7653126.1"/>
    <property type="molecule type" value="Genomic_DNA"/>
</dbReference>
<dbReference type="InterPro" id="IPR035985">
    <property type="entry name" value="Ubiquitin-activating_enz"/>
</dbReference>
<evidence type="ECO:0008006" key="5">
    <source>
        <dbReference type="Google" id="ProtNLM"/>
    </source>
</evidence>
<reference evidence="3" key="1">
    <citation type="submission" date="2020-11" db="EMBL/GenBank/DDBJ databases">
        <authorList>
            <person name="Tran Van P."/>
        </authorList>
    </citation>
    <scope>NUCLEOTIDE SEQUENCE</scope>
</reference>
<dbReference type="PANTHER" id="PTHR10953">
    <property type="entry name" value="UBIQUITIN-ACTIVATING ENZYME E1"/>
    <property type="match status" value="1"/>
</dbReference>
<evidence type="ECO:0000259" key="1">
    <source>
        <dbReference type="Pfam" id="PF00899"/>
    </source>
</evidence>
<dbReference type="InterPro" id="IPR042522">
    <property type="entry name" value="Atg7_N_1"/>
</dbReference>
<dbReference type="EMBL" id="CAJPVJ010006294">
    <property type="protein sequence ID" value="CAG2170313.1"/>
    <property type="molecule type" value="Genomic_DNA"/>
</dbReference>
<feature type="domain" description="Ubiquitin-like modifier-activating enzyme Atg7 N-terminal" evidence="2">
    <location>
        <begin position="384"/>
        <end position="483"/>
    </location>
</feature>
<dbReference type="GO" id="GO:0000422">
    <property type="term" value="P:autophagy of mitochondrion"/>
    <property type="evidence" value="ECO:0007669"/>
    <property type="project" value="TreeGrafter"/>
</dbReference>
<proteinExistence type="predicted"/>
<name>A0A7R9M3X7_9ACAR</name>
<feature type="domain" description="Ubiquitin-like modifier-activating enzyme Atg7 N-terminal" evidence="2">
    <location>
        <begin position="493"/>
        <end position="586"/>
    </location>
</feature>
<evidence type="ECO:0000313" key="4">
    <source>
        <dbReference type="Proteomes" id="UP000728032"/>
    </source>
</evidence>
<sequence length="674" mass="75264">RNYLAFIAIHFKLNNCAVLAFRLRDRSAKTSLLLDIEWEDNPKVPDMESIECVGWEKNEKNLLLPRVVDLSALMDPHRLAEGAVDLNLKLMRWRLVPSLDLEAICATKCLILGSGTLGCSVGRGLLAWGIRNVTFVDNSAVSYSNPVRQSLFTFNDCLDGGKPKAEAAAEALKTIFPNVNSKGIQLSLPMPGHPVPDQLKEKCRQEVQLLEQLIDDNDVVFLLMDTRESRWLPTVLSAVKNKLVINAALGFDTFLVQRHGVRRTETTGATNDQSIVGAVGGELSTTSTTGTGRSRRVSGADLGCYYCSDVVAPGNALFVLTGIALFSPLIIPEHRRRSLAPNLNVESINRFLENQMNFMSESAISRSLRHMRDMSSPATDPQLVKYYPFRSVIETGFWHSLATKKLNTIRLDDSPIDITGHYRNDLSLNLPPLLNINYDSFQSTIDSGKECHPLFGRLIVTNTSEEFAVKDKKLLMKELAKEVEFITSLLPWDIYFSFADSSSSQSYPGWPLRNYLAFIAIHFKLNNCAVLAFRLRDRSAKTSLLLDIEWEDNPEVPDMESIECVGWEKNEKNLLLPRVVDLSALMDPHRLAEGAVDLNLKLMRWRLVPSLDLDAICATKCLILGSGTLGCSVGRGLLAWGIRNVTFVDNSAVSYSNPVRQEVEVLDISQDFWD</sequence>
<dbReference type="GO" id="GO:0034727">
    <property type="term" value="P:piecemeal microautophagy of the nucleus"/>
    <property type="evidence" value="ECO:0007669"/>
    <property type="project" value="TreeGrafter"/>
</dbReference>
<dbReference type="InterPro" id="IPR000594">
    <property type="entry name" value="ThiF_NAD_FAD-bd"/>
</dbReference>
<gene>
    <name evidence="3" type="ORF">ONB1V03_LOCUS9784</name>
</gene>
<organism evidence="3">
    <name type="scientific">Oppiella nova</name>
    <dbReference type="NCBI Taxonomy" id="334625"/>
    <lineage>
        <taxon>Eukaryota</taxon>
        <taxon>Metazoa</taxon>
        <taxon>Ecdysozoa</taxon>
        <taxon>Arthropoda</taxon>
        <taxon>Chelicerata</taxon>
        <taxon>Arachnida</taxon>
        <taxon>Acari</taxon>
        <taxon>Acariformes</taxon>
        <taxon>Sarcoptiformes</taxon>
        <taxon>Oribatida</taxon>
        <taxon>Brachypylina</taxon>
        <taxon>Oppioidea</taxon>
        <taxon>Oppiidae</taxon>
        <taxon>Oppiella</taxon>
    </lineage>
</organism>
<dbReference type="Pfam" id="PF00899">
    <property type="entry name" value="ThiF"/>
    <property type="match status" value="2"/>
</dbReference>
<accession>A0A7R9M3X7</accession>
<feature type="non-terminal residue" evidence="3">
    <location>
        <position position="674"/>
    </location>
</feature>
<dbReference type="OrthoDB" id="338614at2759"/>
<feature type="domain" description="Ubiquitin-like modifier-activating enzyme Atg7 N-terminal" evidence="2">
    <location>
        <begin position="1"/>
        <end position="74"/>
    </location>
</feature>